<reference evidence="1" key="1">
    <citation type="journal article" date="2021" name="Environ. Microbiol.">
        <title>Gene family expansions and transcriptome signatures uncover fungal adaptations to wood decay.</title>
        <authorList>
            <person name="Hage H."/>
            <person name="Miyauchi S."/>
            <person name="Viragh M."/>
            <person name="Drula E."/>
            <person name="Min B."/>
            <person name="Chaduli D."/>
            <person name="Navarro D."/>
            <person name="Favel A."/>
            <person name="Norest M."/>
            <person name="Lesage-Meessen L."/>
            <person name="Balint B."/>
            <person name="Merenyi Z."/>
            <person name="de Eugenio L."/>
            <person name="Morin E."/>
            <person name="Martinez A.T."/>
            <person name="Baldrian P."/>
            <person name="Stursova M."/>
            <person name="Martinez M.J."/>
            <person name="Novotny C."/>
            <person name="Magnuson J.K."/>
            <person name="Spatafora J.W."/>
            <person name="Maurice S."/>
            <person name="Pangilinan J."/>
            <person name="Andreopoulos W."/>
            <person name="LaButti K."/>
            <person name="Hundley H."/>
            <person name="Na H."/>
            <person name="Kuo A."/>
            <person name="Barry K."/>
            <person name="Lipzen A."/>
            <person name="Henrissat B."/>
            <person name="Riley R."/>
            <person name="Ahrendt S."/>
            <person name="Nagy L.G."/>
            <person name="Grigoriev I.V."/>
            <person name="Martin F."/>
            <person name="Rosso M.N."/>
        </authorList>
    </citation>
    <scope>NUCLEOTIDE SEQUENCE</scope>
    <source>
        <strain evidence="1">CBS 384.51</strain>
    </source>
</reference>
<evidence type="ECO:0000313" key="2">
    <source>
        <dbReference type="Proteomes" id="UP001055072"/>
    </source>
</evidence>
<dbReference type="Proteomes" id="UP001055072">
    <property type="component" value="Unassembled WGS sequence"/>
</dbReference>
<gene>
    <name evidence="1" type="ORF">BDY19DRAFT_952129</name>
</gene>
<protein>
    <submittedName>
        <fullName evidence="1">Uncharacterized protein</fullName>
    </submittedName>
</protein>
<dbReference type="EMBL" id="MU274915">
    <property type="protein sequence ID" value="KAI0088116.1"/>
    <property type="molecule type" value="Genomic_DNA"/>
</dbReference>
<name>A0ACB8U1F8_9APHY</name>
<evidence type="ECO:0000313" key="1">
    <source>
        <dbReference type="EMBL" id="KAI0088116.1"/>
    </source>
</evidence>
<proteinExistence type="predicted"/>
<sequence>MSAVYLCIMIASLQHNSIDATLPKCIDLDESNIVAEIHRYNNIPSLPRSEADCPYGLRISGTKKYWQKPAGFEEFTQRFATTITIVYLQDLRFKCFSDFIDLVILFPFVLKLRIWECHWDNDNLELWGHCSKMRSAPVNCCCGGPQMPLGIRHFTANLLESTSPVPLAKWFNHGCSIRKSVHVELHLRYYMSLRSSAAAIIESLSILGKDLSVLTLVPLYKPSEYPIRFITFSLPAYNPYISLSIDSEVDHRMVGTPSLSLNTKLESFSLLNITPAYCPARYVSSILSSIKSNSLKRLKVGPPPKRSHYGCQAWHRFDVAELNQVLSSLLYRLPQVEIDIYLGKESTFEDTKGLNAAVYPQTRPGLLVQSSEQTLKGVEAVVY</sequence>
<comment type="caution">
    <text evidence="1">The sequence shown here is derived from an EMBL/GenBank/DDBJ whole genome shotgun (WGS) entry which is preliminary data.</text>
</comment>
<accession>A0ACB8U1F8</accession>
<organism evidence="1 2">
    <name type="scientific">Irpex rosettiformis</name>
    <dbReference type="NCBI Taxonomy" id="378272"/>
    <lineage>
        <taxon>Eukaryota</taxon>
        <taxon>Fungi</taxon>
        <taxon>Dikarya</taxon>
        <taxon>Basidiomycota</taxon>
        <taxon>Agaricomycotina</taxon>
        <taxon>Agaricomycetes</taxon>
        <taxon>Polyporales</taxon>
        <taxon>Irpicaceae</taxon>
        <taxon>Irpex</taxon>
    </lineage>
</organism>
<keyword evidence="2" id="KW-1185">Reference proteome</keyword>